<dbReference type="Gene3D" id="2.160.20.10">
    <property type="entry name" value="Single-stranded right-handed beta-helix, Pectin lyase-like"/>
    <property type="match status" value="1"/>
</dbReference>
<evidence type="ECO:0000256" key="1">
    <source>
        <dbReference type="ARBA" id="ARBA00022729"/>
    </source>
</evidence>
<dbReference type="PROSITE" id="PS51820">
    <property type="entry name" value="PA14"/>
    <property type="match status" value="1"/>
</dbReference>
<dbReference type="SMART" id="SM00758">
    <property type="entry name" value="PA14"/>
    <property type="match status" value="1"/>
</dbReference>
<dbReference type="InterPro" id="IPR037524">
    <property type="entry name" value="PA14/GLEYA"/>
</dbReference>
<feature type="compositionally biased region" description="Low complexity" evidence="2">
    <location>
        <begin position="60"/>
        <end position="74"/>
    </location>
</feature>
<dbReference type="OrthoDB" id="8428774at2"/>
<protein>
    <recommendedName>
        <fullName evidence="3">PA14 domain-containing protein</fullName>
    </recommendedName>
</protein>
<evidence type="ECO:0000259" key="3">
    <source>
        <dbReference type="PROSITE" id="PS51820"/>
    </source>
</evidence>
<dbReference type="InterPro" id="IPR052387">
    <property type="entry name" value="Fibrocystin"/>
</dbReference>
<dbReference type="PANTHER" id="PTHR46769">
    <property type="entry name" value="POLYCYSTIC KIDNEY AND HEPATIC DISEASE 1 (AUTOSOMAL RECESSIVE)-LIKE 1"/>
    <property type="match status" value="1"/>
</dbReference>
<comment type="caution">
    <text evidence="4">The sequence shown here is derived from an EMBL/GenBank/DDBJ whole genome shotgun (WGS) entry which is preliminary data.</text>
</comment>
<dbReference type="Pfam" id="PF18962">
    <property type="entry name" value="Por_Secre_tail"/>
    <property type="match status" value="1"/>
</dbReference>
<keyword evidence="1" id="KW-0732">Signal</keyword>
<proteinExistence type="predicted"/>
<dbReference type="Proteomes" id="UP000321532">
    <property type="component" value="Unassembled WGS sequence"/>
</dbReference>
<organism evidence="4 5">
    <name type="scientific">Adhaeribacter aerolatus</name>
    <dbReference type="NCBI Taxonomy" id="670289"/>
    <lineage>
        <taxon>Bacteria</taxon>
        <taxon>Pseudomonadati</taxon>
        <taxon>Bacteroidota</taxon>
        <taxon>Cytophagia</taxon>
        <taxon>Cytophagales</taxon>
        <taxon>Hymenobacteraceae</taxon>
        <taxon>Adhaeribacter</taxon>
    </lineage>
</organism>
<dbReference type="Gene3D" id="2.60.120.1560">
    <property type="match status" value="1"/>
</dbReference>
<name>A0A512AWQ1_9BACT</name>
<dbReference type="Pfam" id="PF07691">
    <property type="entry name" value="PA14"/>
    <property type="match status" value="1"/>
</dbReference>
<dbReference type="Pfam" id="PF17957">
    <property type="entry name" value="Big_7"/>
    <property type="match status" value="8"/>
</dbReference>
<dbReference type="InterPro" id="IPR011050">
    <property type="entry name" value="Pectin_lyase_fold/virulence"/>
</dbReference>
<dbReference type="InterPro" id="IPR012334">
    <property type="entry name" value="Pectin_lyas_fold"/>
</dbReference>
<dbReference type="InterPro" id="IPR024535">
    <property type="entry name" value="RHGA/B-epi-like_pectate_lyase"/>
</dbReference>
<dbReference type="SMART" id="SM00089">
    <property type="entry name" value="PKD"/>
    <property type="match status" value="6"/>
</dbReference>
<sequence length="1959" mass="206780">MSLILPKTQPRRRQQILRLLIVLLTWGNFLSLQAQTTYPAIPRITKPSPEPAAPGDAFTPPVSGAASSSAPQAAEWTRTAGPDESIVLTGVNFSRYTGTDEGKDTRFLIYGRNSTQKEAQIQRLDNDKAVITMPKDLPGWSMYLIWPGNEAGYGAPIAVNKTDVWWAGPEKATRNQTVSVFGRNLAQNNDTLRSYVYLKAVGGGGQWVNITDVNPYRVDFTVPSGLPNGEYEIWAHNGHGGQYGWSGPQPLTIYDGPQWTSTVFNVKNYGAAGNGYNNDTDAIRKAIDAARQSPGATVYFPAGTYMITSYLHIYNDVKWKGDGRNNTIVKCAPNFYSEYGMVFGNVARTFSISDMGFDTNNNFRGNRDKPIILRDCQDVWINNVRFNFKGFNLLDLHNSRRVFMTNTDHIGISTFLGNCSQLFIDRNNFYMTNDSDMALHTWGGAGISMTRSTCRDLDNSNLSSGAGWGKGRFFVGNGSWGSNHLTYLANNITYDLTPRPAGDVDQNSGEQFLWEGNLASWAGYPSSSSATSTTLNGLSGYTNESNSKYVAIVKGRGLGQTRRIITNSGGIITLDEPWNVLPDASSYMVVGDFADRIAIYKNYFDGKDRASTSPTHIAAAAVEPFGGSFNVIADNNIMNDLRQGIANWSTQHTTGMDPNYFNLFTNNTMRNVRWGMYNEVGRFSRNEGTFMLGITYRNNTVESAVVSGFYNSLPQASGVLNASVYEHNAINNAPQGLITGQVGLANLLFYKNNFNGVSKALPVGTKMAFRENSYSGVSQIYDGLLPGAIIEAPQHVVDMEGKAGGSAVKTNFVLYNAGYTAMNWAATSSATWLTFSANGGTIEDERGISLIELTANPAGLPIGTHKATITVTAGALTEKYTVELKLTAPNNGVTITAPTANAVFGASEQITITATAADANAPIAKVEFFAGSTKIGEDLSSPYSFTWTNAPAGTHSLTAKATNGSGQVTTSAAVSITKTTNAEPTIALTAPTANSSTAAPATFNISTNASDSDGTITKVEFFNGNTKIGEDLSSPYSFSWYNVSIGTYSITAKATDNAGSVTTSEPIMVTALTATAPTVSIVTPGDNSTIYAPTNVHILANAELTNGSISRVEFYANGNKIADRGYAPFEIHWMNIPTGIYTITARAYGSNGAVGTSAPVKFNVVNYGTIINTSPTVSIASPTTTSSFKAPAGISITANASDANGSISKVEYFYGTIKLGESTTAPYSFNWNNVIAGTYDITAKATDNAGTSATSAPVTVTVGTSNTTNSAAPTVNITSPTASTSLLAPAIINISANAVDSDGSVSKVEFYLGSVKLGEDTSSPYNFTWQNVATGNYSLTAKAIDNTGLSSTSAPVNVTVQTPLAAPAAPAAPAPAAPVVALTSPSTSSSFIAPASVSLAANASDSDGSVSKVEFFNGTTKLGEDLSSPYSFTWSNVSAGSYTLTAKATDNAGLSTTSAPVNITVAPATTTTAPAPVPAPAPSTAGVTIAITAPVTNSSQVIPTNLYLAANATTNDGGISKVEFYNGSTKLGEKTWAPYEIYVINAAAGTYTITAKVFTTSGITATSAPVTVSVLTQNSTASAPAPAAPVVALTSPSTSNSFIAPASVSLAANASDSDGSVSKVEFFNGTTKLGEDLSSPYSFTWSNVSAGSYTVTAKATDNAGLTTTSALVNITVAPATITAPAPAPTTTACAGTGSISYDYWLNVPAWYGVSQIPVNTTPNGSRKQTSFSSPANVADYFGARMRGYICPPTSGNYVFYIAGDDQADLFLSTDDNPANKQMIAYLSSTTGADQYTKDASQQSKTVYLQAGRRYYIEALHKEGVGLDNVNVAWKLPDGTMQAPIAGAHLMPFESTSLLTARNPAGSEEFFATGTDKALSAYPNPFTASTAIEFSLAKDEAYTLSIFDMKGALIKTMQKGNAKANELVRVTWEAGNLPSGIYVAKLVTKSGVQNVKIVRE</sequence>
<dbReference type="Pfam" id="PF12708">
    <property type="entry name" value="Pect-lyase_RHGA_epim"/>
    <property type="match status" value="1"/>
</dbReference>
<evidence type="ECO:0000313" key="5">
    <source>
        <dbReference type="Proteomes" id="UP000321532"/>
    </source>
</evidence>
<keyword evidence="5" id="KW-1185">Reference proteome</keyword>
<dbReference type="RefSeq" id="WP_146896836.1">
    <property type="nucleotide sequence ID" value="NZ_BJYS01000009.1"/>
</dbReference>
<dbReference type="InterPro" id="IPR011658">
    <property type="entry name" value="PA14_dom"/>
</dbReference>
<dbReference type="EMBL" id="BJYS01000009">
    <property type="protein sequence ID" value="GEO03937.1"/>
    <property type="molecule type" value="Genomic_DNA"/>
</dbReference>
<dbReference type="InterPro" id="IPR026444">
    <property type="entry name" value="Secre_tail"/>
</dbReference>
<evidence type="ECO:0000256" key="2">
    <source>
        <dbReference type="SAM" id="MobiDB-lite"/>
    </source>
</evidence>
<dbReference type="InterPro" id="IPR013783">
    <property type="entry name" value="Ig-like_fold"/>
</dbReference>
<gene>
    <name evidence="4" type="ORF">AAE02nite_16010</name>
</gene>
<feature type="region of interest" description="Disordered" evidence="2">
    <location>
        <begin position="43"/>
        <end position="81"/>
    </location>
</feature>
<dbReference type="SUPFAM" id="SSF51126">
    <property type="entry name" value="Pectin lyase-like"/>
    <property type="match status" value="1"/>
</dbReference>
<dbReference type="InterPro" id="IPR035986">
    <property type="entry name" value="PKD_dom_sf"/>
</dbReference>
<reference evidence="4 5" key="1">
    <citation type="submission" date="2019-07" db="EMBL/GenBank/DDBJ databases">
        <title>Whole genome shotgun sequence of Adhaeribacter aerolatus NBRC 106133.</title>
        <authorList>
            <person name="Hosoyama A."/>
            <person name="Uohara A."/>
            <person name="Ohji S."/>
            <person name="Ichikawa N."/>
        </authorList>
    </citation>
    <scope>NUCLEOTIDE SEQUENCE [LARGE SCALE GENOMIC DNA]</scope>
    <source>
        <strain evidence="4 5">NBRC 106133</strain>
    </source>
</reference>
<dbReference type="NCBIfam" id="TIGR04183">
    <property type="entry name" value="Por_Secre_tail"/>
    <property type="match status" value="1"/>
</dbReference>
<dbReference type="PANTHER" id="PTHR46769:SF2">
    <property type="entry name" value="FIBROCYSTIN-L ISOFORM 2 PRECURSOR-RELATED"/>
    <property type="match status" value="1"/>
</dbReference>
<dbReference type="SUPFAM" id="SSF56988">
    <property type="entry name" value="Anthrax protective antigen"/>
    <property type="match status" value="1"/>
</dbReference>
<evidence type="ECO:0000313" key="4">
    <source>
        <dbReference type="EMBL" id="GEO03937.1"/>
    </source>
</evidence>
<dbReference type="InterPro" id="IPR022409">
    <property type="entry name" value="PKD/Chitinase_dom"/>
</dbReference>
<feature type="domain" description="PA14" evidence="3">
    <location>
        <begin position="1694"/>
        <end position="1848"/>
    </location>
</feature>
<dbReference type="SUPFAM" id="SSF49299">
    <property type="entry name" value="PKD domain"/>
    <property type="match status" value="3"/>
</dbReference>
<dbReference type="Gene3D" id="2.60.40.10">
    <property type="entry name" value="Immunoglobulins"/>
    <property type="match status" value="8"/>
</dbReference>
<accession>A0A512AWQ1</accession>